<dbReference type="EMBL" id="SNZR01000013">
    <property type="protein sequence ID" value="TDR90302.1"/>
    <property type="molecule type" value="Genomic_DNA"/>
</dbReference>
<dbReference type="OrthoDB" id="9804926at2"/>
<accession>A0A4R7BYG1</accession>
<sequence length="645" mass="68502">MTKVHHREAVTPGGGYDFVVSDGSRDRYGTRINPNGWLLTSFRKNPIALFGHASDFVMGRWENIRVEGEKVLATLVPAARGTSARIDELLSLLEQGILRASSVGFSVVKLGEKGDPYEYMQQELLEISVVSVPGNANALAVARSMNLSDETLSLAFDGEQAGTKRRDVPTGEQAQSPNEQRSRVGLPPLKEAPSMSPTLSARIENAQSELNAARDALTAHLDNDSGDTDQTEALSAEIETRETRLASLKRAEQALASRTSDGGGDQRGDKPKLPSVRKPLGVNLREPKPEDLIVRAAVCNALAFATGKDAIRIMEDRYGGHEATEVVVRAAVEGAKTTTAGWAAELVETAMGAFMESLRPISIYPQLAGLGTKLSFGPGRAAIKLPSRAPTPSVSGSFVAEGAPIPVRRMGLTSVTLTPNKLGVISVFSREIARYSNPQIEGLLRQEIQADTAITIDTLLLDAVAGSATRPAGLTNGVTALTASTAGGYQAILEDIATLAAPFDSANAGRSLVLLLNPKEARLLKMTPGPNASGFGWAAQFLEEFTIIRSTTIPAGHVYLIDAADFATAAGDAPEFDVSEQTVLHMEDTAPVHIGVAGTPNVAAAPAQSMFQTAQLALRMIMDVTWAMRRQGMVQHIAAVDWAPA</sequence>
<feature type="region of interest" description="Disordered" evidence="4">
    <location>
        <begin position="249"/>
        <end position="283"/>
    </location>
</feature>
<evidence type="ECO:0000256" key="3">
    <source>
        <dbReference type="ARBA" id="ARBA00022801"/>
    </source>
</evidence>
<feature type="region of interest" description="Disordered" evidence="4">
    <location>
        <begin position="156"/>
        <end position="196"/>
    </location>
</feature>
<evidence type="ECO:0000313" key="7">
    <source>
        <dbReference type="EMBL" id="TDR90302.1"/>
    </source>
</evidence>
<dbReference type="AlphaFoldDB" id="A0A4R7BYG1"/>
<dbReference type="Pfam" id="PF05065">
    <property type="entry name" value="Phage_capsid"/>
    <property type="match status" value="1"/>
</dbReference>
<evidence type="ECO:0000256" key="2">
    <source>
        <dbReference type="ARBA" id="ARBA00022670"/>
    </source>
</evidence>
<dbReference type="Pfam" id="PF04586">
    <property type="entry name" value="Peptidase_S78"/>
    <property type="match status" value="1"/>
</dbReference>
<feature type="domain" description="Phage capsid-like C-terminal" evidence="6">
    <location>
        <begin position="393"/>
        <end position="525"/>
    </location>
</feature>
<keyword evidence="8" id="KW-1185">Reference proteome</keyword>
<keyword evidence="2" id="KW-0645">Protease</keyword>
<dbReference type="Proteomes" id="UP000295122">
    <property type="component" value="Unassembled WGS sequence"/>
</dbReference>
<reference evidence="7 8" key="1">
    <citation type="submission" date="2019-03" db="EMBL/GenBank/DDBJ databases">
        <title>Genomic Encyclopedia of Type Strains, Phase IV (KMG-IV): sequencing the most valuable type-strain genomes for metagenomic binning, comparative biology and taxonomic classification.</title>
        <authorList>
            <person name="Goeker M."/>
        </authorList>
    </citation>
    <scope>NUCLEOTIDE SEQUENCE [LARGE SCALE GENOMIC DNA]</scope>
    <source>
        <strain evidence="7 8">DSM 25903</strain>
    </source>
</reference>
<evidence type="ECO:0000313" key="8">
    <source>
        <dbReference type="Proteomes" id="UP000295122"/>
    </source>
</evidence>
<protein>
    <submittedName>
        <fullName evidence="7">Prohead peptidase</fullName>
    </submittedName>
</protein>
<proteinExistence type="predicted"/>
<dbReference type="GO" id="GO:0006508">
    <property type="term" value="P:proteolysis"/>
    <property type="evidence" value="ECO:0007669"/>
    <property type="project" value="UniProtKB-KW"/>
</dbReference>
<name>A0A4R7BYG1_9HYPH</name>
<dbReference type="InterPro" id="IPR054612">
    <property type="entry name" value="Phage_capsid-like_C"/>
</dbReference>
<dbReference type="RefSeq" id="WP_133771591.1">
    <property type="nucleotide sequence ID" value="NZ_SNZR01000013.1"/>
</dbReference>
<feature type="domain" description="Prohead serine protease" evidence="5">
    <location>
        <begin position="27"/>
        <end position="145"/>
    </location>
</feature>
<evidence type="ECO:0000256" key="4">
    <source>
        <dbReference type="SAM" id="MobiDB-lite"/>
    </source>
</evidence>
<keyword evidence="1" id="KW-1188">Viral release from host cell</keyword>
<organism evidence="7 8">
    <name type="scientific">Enterovirga rhinocerotis</name>
    <dbReference type="NCBI Taxonomy" id="1339210"/>
    <lineage>
        <taxon>Bacteria</taxon>
        <taxon>Pseudomonadati</taxon>
        <taxon>Pseudomonadota</taxon>
        <taxon>Alphaproteobacteria</taxon>
        <taxon>Hyphomicrobiales</taxon>
        <taxon>Methylobacteriaceae</taxon>
        <taxon>Enterovirga</taxon>
    </lineage>
</organism>
<evidence type="ECO:0000259" key="5">
    <source>
        <dbReference type="Pfam" id="PF04586"/>
    </source>
</evidence>
<evidence type="ECO:0000259" key="6">
    <source>
        <dbReference type="Pfam" id="PF05065"/>
    </source>
</evidence>
<comment type="caution">
    <text evidence="7">The sequence shown here is derived from an EMBL/GenBank/DDBJ whole genome shotgun (WGS) entry which is preliminary data.</text>
</comment>
<gene>
    <name evidence="7" type="ORF">EV668_3148</name>
</gene>
<dbReference type="SUPFAM" id="SSF56563">
    <property type="entry name" value="Major capsid protein gp5"/>
    <property type="match status" value="1"/>
</dbReference>
<dbReference type="InterPro" id="IPR054613">
    <property type="entry name" value="Peptidase_S78_dom"/>
</dbReference>
<dbReference type="GO" id="GO:0008233">
    <property type="term" value="F:peptidase activity"/>
    <property type="evidence" value="ECO:0007669"/>
    <property type="project" value="UniProtKB-KW"/>
</dbReference>
<keyword evidence="3" id="KW-0378">Hydrolase</keyword>
<evidence type="ECO:0000256" key="1">
    <source>
        <dbReference type="ARBA" id="ARBA00022612"/>
    </source>
</evidence>
<dbReference type="Gene3D" id="3.30.2400.10">
    <property type="entry name" value="Major capsid protein gp5"/>
    <property type="match status" value="1"/>
</dbReference>